<accession>A0ABS1KW74</accession>
<sequence length="175" mass="20518">MPTLSEVRNTEMNDLPFIFTLFDHSILYQEKKGFPVWRDYDQNAIRADIGNRNQYKIAIDSTIAIVFSTGYRDKIIWRQHDTGDALYLHRIVVNPTFKGQKLFGLIVQWAKEHIKQRGLRSIRMDTWATNPTIIDYYKTFGFRVVENYTTPDSSELPVHNRNLALTLLEYNASKD</sequence>
<organism evidence="2 3">
    <name type="scientific">Chryseolinea lacunae</name>
    <dbReference type="NCBI Taxonomy" id="2801331"/>
    <lineage>
        <taxon>Bacteria</taxon>
        <taxon>Pseudomonadati</taxon>
        <taxon>Bacteroidota</taxon>
        <taxon>Cytophagia</taxon>
        <taxon>Cytophagales</taxon>
        <taxon>Fulvivirgaceae</taxon>
        <taxon>Chryseolinea</taxon>
    </lineage>
</organism>
<keyword evidence="3" id="KW-1185">Reference proteome</keyword>
<dbReference type="SUPFAM" id="SSF55729">
    <property type="entry name" value="Acyl-CoA N-acyltransferases (Nat)"/>
    <property type="match status" value="1"/>
</dbReference>
<feature type="domain" description="N-acetyltransferase" evidence="1">
    <location>
        <begin position="5"/>
        <end position="168"/>
    </location>
</feature>
<protein>
    <submittedName>
        <fullName evidence="2">GNAT family N-acetyltransferase</fullName>
    </submittedName>
</protein>
<dbReference type="Gene3D" id="3.40.630.30">
    <property type="match status" value="1"/>
</dbReference>
<dbReference type="Pfam" id="PF00583">
    <property type="entry name" value="Acetyltransf_1"/>
    <property type="match status" value="1"/>
</dbReference>
<proteinExistence type="predicted"/>
<dbReference type="InterPro" id="IPR016181">
    <property type="entry name" value="Acyl_CoA_acyltransferase"/>
</dbReference>
<gene>
    <name evidence="2" type="ORF">JI741_20970</name>
</gene>
<evidence type="ECO:0000313" key="3">
    <source>
        <dbReference type="Proteomes" id="UP000613030"/>
    </source>
</evidence>
<dbReference type="PROSITE" id="PS51186">
    <property type="entry name" value="GNAT"/>
    <property type="match status" value="1"/>
</dbReference>
<dbReference type="CDD" id="cd04301">
    <property type="entry name" value="NAT_SF"/>
    <property type="match status" value="1"/>
</dbReference>
<dbReference type="InterPro" id="IPR000182">
    <property type="entry name" value="GNAT_dom"/>
</dbReference>
<evidence type="ECO:0000259" key="1">
    <source>
        <dbReference type="PROSITE" id="PS51186"/>
    </source>
</evidence>
<reference evidence="2 3" key="1">
    <citation type="submission" date="2021-01" db="EMBL/GenBank/DDBJ databases">
        <title>Chryseolinea sp. Jin1 Genome sequencing and assembly.</title>
        <authorList>
            <person name="Kim I."/>
        </authorList>
    </citation>
    <scope>NUCLEOTIDE SEQUENCE [LARGE SCALE GENOMIC DNA]</scope>
    <source>
        <strain evidence="2 3">Jin1</strain>
    </source>
</reference>
<dbReference type="EMBL" id="JAERRB010000008">
    <property type="protein sequence ID" value="MBL0743716.1"/>
    <property type="molecule type" value="Genomic_DNA"/>
</dbReference>
<name>A0ABS1KW74_9BACT</name>
<dbReference type="Proteomes" id="UP000613030">
    <property type="component" value="Unassembled WGS sequence"/>
</dbReference>
<dbReference type="RefSeq" id="WP_202013118.1">
    <property type="nucleotide sequence ID" value="NZ_JAERRB010000008.1"/>
</dbReference>
<evidence type="ECO:0000313" key="2">
    <source>
        <dbReference type="EMBL" id="MBL0743716.1"/>
    </source>
</evidence>
<comment type="caution">
    <text evidence="2">The sequence shown here is derived from an EMBL/GenBank/DDBJ whole genome shotgun (WGS) entry which is preliminary data.</text>
</comment>